<dbReference type="Gene3D" id="2.30.42.10">
    <property type="match status" value="2"/>
</dbReference>
<dbReference type="InterPro" id="IPR036034">
    <property type="entry name" value="PDZ_sf"/>
</dbReference>
<comment type="similarity">
    <text evidence="3 11">Belongs to the peptidase M50B family.</text>
</comment>
<dbReference type="RefSeq" id="WP_185691453.1">
    <property type="nucleotide sequence ID" value="NZ_JACHVA010000033.1"/>
</dbReference>
<dbReference type="InterPro" id="IPR004387">
    <property type="entry name" value="Pept_M50_Zn"/>
</dbReference>
<keyword evidence="5 11" id="KW-0812">Transmembrane</keyword>
<evidence type="ECO:0000256" key="6">
    <source>
        <dbReference type="ARBA" id="ARBA00022801"/>
    </source>
</evidence>
<keyword evidence="10 11" id="KW-0472">Membrane</keyword>
<keyword evidence="4 14" id="KW-0645">Protease</keyword>
<reference evidence="14 15" key="1">
    <citation type="submission" date="2020-07" db="EMBL/GenBank/DDBJ databases">
        <authorList>
            <person name="Feng X."/>
        </authorList>
    </citation>
    <scope>NUCLEOTIDE SEQUENCE [LARGE SCALE GENOMIC DNA]</scope>
    <source>
        <strain evidence="14 15">JCM14086</strain>
    </source>
</reference>
<feature type="domain" description="PDZ" evidence="13">
    <location>
        <begin position="216"/>
        <end position="273"/>
    </location>
</feature>
<evidence type="ECO:0000256" key="8">
    <source>
        <dbReference type="ARBA" id="ARBA00022989"/>
    </source>
</evidence>
<organism evidence="14 15">
    <name type="scientific">Puniceicoccus vermicola</name>
    <dbReference type="NCBI Taxonomy" id="388746"/>
    <lineage>
        <taxon>Bacteria</taxon>
        <taxon>Pseudomonadati</taxon>
        <taxon>Verrucomicrobiota</taxon>
        <taxon>Opitutia</taxon>
        <taxon>Puniceicoccales</taxon>
        <taxon>Puniceicoccaceae</taxon>
        <taxon>Puniceicoccus</taxon>
    </lineage>
</organism>
<dbReference type="Pfam" id="PF17820">
    <property type="entry name" value="PDZ_6"/>
    <property type="match status" value="1"/>
</dbReference>
<evidence type="ECO:0000256" key="9">
    <source>
        <dbReference type="ARBA" id="ARBA00023049"/>
    </source>
</evidence>
<dbReference type="EMBL" id="JACHVA010000033">
    <property type="protein sequence ID" value="MBC2600714.1"/>
    <property type="molecule type" value="Genomic_DNA"/>
</dbReference>
<evidence type="ECO:0000256" key="12">
    <source>
        <dbReference type="SAM" id="MobiDB-lite"/>
    </source>
</evidence>
<evidence type="ECO:0000256" key="3">
    <source>
        <dbReference type="ARBA" id="ARBA00007931"/>
    </source>
</evidence>
<dbReference type="GO" id="GO:0006508">
    <property type="term" value="P:proteolysis"/>
    <property type="evidence" value="ECO:0007669"/>
    <property type="project" value="UniProtKB-KW"/>
</dbReference>
<gene>
    <name evidence="14" type="primary">rseP</name>
    <name evidence="14" type="ORF">H5P30_02845</name>
</gene>
<dbReference type="SUPFAM" id="SSF50156">
    <property type="entry name" value="PDZ domain-like"/>
    <property type="match status" value="2"/>
</dbReference>
<dbReference type="PANTHER" id="PTHR42837:SF2">
    <property type="entry name" value="MEMBRANE METALLOPROTEASE ARASP2, CHLOROPLASTIC-RELATED"/>
    <property type="match status" value="1"/>
</dbReference>
<evidence type="ECO:0000259" key="13">
    <source>
        <dbReference type="PROSITE" id="PS50106"/>
    </source>
</evidence>
<evidence type="ECO:0000256" key="1">
    <source>
        <dbReference type="ARBA" id="ARBA00001947"/>
    </source>
</evidence>
<proteinExistence type="inferred from homology"/>
<feature type="transmembrane region" description="Helical" evidence="11">
    <location>
        <begin position="379"/>
        <end position="401"/>
    </location>
</feature>
<dbReference type="AlphaFoldDB" id="A0A7X1AVV2"/>
<evidence type="ECO:0000256" key="4">
    <source>
        <dbReference type="ARBA" id="ARBA00022670"/>
    </source>
</evidence>
<evidence type="ECO:0000256" key="11">
    <source>
        <dbReference type="RuleBase" id="RU362031"/>
    </source>
</evidence>
<dbReference type="EC" id="3.4.24.-" evidence="11"/>
<dbReference type="Proteomes" id="UP000525652">
    <property type="component" value="Unassembled WGS sequence"/>
</dbReference>
<evidence type="ECO:0000313" key="15">
    <source>
        <dbReference type="Proteomes" id="UP000525652"/>
    </source>
</evidence>
<dbReference type="Pfam" id="PF02163">
    <property type="entry name" value="Peptidase_M50"/>
    <property type="match status" value="1"/>
</dbReference>
<dbReference type="GO" id="GO:0016020">
    <property type="term" value="C:membrane"/>
    <property type="evidence" value="ECO:0007669"/>
    <property type="project" value="UniProtKB-SubCell"/>
</dbReference>
<keyword evidence="9 11" id="KW-0482">Metalloprotease</keyword>
<evidence type="ECO:0000313" key="14">
    <source>
        <dbReference type="EMBL" id="MBC2600714.1"/>
    </source>
</evidence>
<dbReference type="SMART" id="SM00228">
    <property type="entry name" value="PDZ"/>
    <property type="match status" value="2"/>
</dbReference>
<dbReference type="PROSITE" id="PS50106">
    <property type="entry name" value="PDZ"/>
    <property type="match status" value="1"/>
</dbReference>
<feature type="transmembrane region" description="Helical" evidence="11">
    <location>
        <begin position="422"/>
        <end position="444"/>
    </location>
</feature>
<accession>A0A7X1AVV2</accession>
<feature type="transmembrane region" description="Helical" evidence="11">
    <location>
        <begin position="103"/>
        <end position="127"/>
    </location>
</feature>
<dbReference type="CDD" id="cd06163">
    <property type="entry name" value="S2P-M50_PDZ_RseP-like"/>
    <property type="match status" value="1"/>
</dbReference>
<protein>
    <recommendedName>
        <fullName evidence="11">Zinc metalloprotease</fullName>
        <ecNumber evidence="11">3.4.24.-</ecNumber>
    </recommendedName>
</protein>
<dbReference type="GO" id="GO:0046872">
    <property type="term" value="F:metal ion binding"/>
    <property type="evidence" value="ECO:0007669"/>
    <property type="project" value="UniProtKB-KW"/>
</dbReference>
<keyword evidence="7 11" id="KW-0862">Zinc</keyword>
<evidence type="ECO:0000256" key="5">
    <source>
        <dbReference type="ARBA" id="ARBA00022692"/>
    </source>
</evidence>
<comment type="caution">
    <text evidence="14">The sequence shown here is derived from an EMBL/GenBank/DDBJ whole genome shotgun (WGS) entry which is preliminary data.</text>
</comment>
<dbReference type="GO" id="GO:0004222">
    <property type="term" value="F:metalloendopeptidase activity"/>
    <property type="evidence" value="ECO:0007669"/>
    <property type="project" value="InterPro"/>
</dbReference>
<keyword evidence="15" id="KW-1185">Reference proteome</keyword>
<comment type="cofactor">
    <cofactor evidence="1 11">
        <name>Zn(2+)</name>
        <dbReference type="ChEBI" id="CHEBI:29105"/>
    </cofactor>
</comment>
<evidence type="ECO:0000256" key="2">
    <source>
        <dbReference type="ARBA" id="ARBA00004141"/>
    </source>
</evidence>
<keyword evidence="11" id="KW-0479">Metal-binding</keyword>
<feature type="transmembrane region" description="Helical" evidence="11">
    <location>
        <begin position="12"/>
        <end position="32"/>
    </location>
</feature>
<keyword evidence="8 11" id="KW-1133">Transmembrane helix</keyword>
<dbReference type="NCBIfam" id="TIGR00054">
    <property type="entry name" value="RIP metalloprotease RseP"/>
    <property type="match status" value="1"/>
</dbReference>
<dbReference type="InterPro" id="IPR001478">
    <property type="entry name" value="PDZ"/>
</dbReference>
<dbReference type="InterPro" id="IPR008915">
    <property type="entry name" value="Peptidase_M50"/>
</dbReference>
<comment type="subcellular location">
    <subcellularLocation>
        <location evidence="2">Membrane</location>
        <topology evidence="2">Multi-pass membrane protein</topology>
    </subcellularLocation>
</comment>
<evidence type="ECO:0000256" key="10">
    <source>
        <dbReference type="ARBA" id="ARBA00023136"/>
    </source>
</evidence>
<feature type="region of interest" description="Disordered" evidence="12">
    <location>
        <begin position="459"/>
        <end position="487"/>
    </location>
</feature>
<sequence>MPSLFPNVAYVLLGIFLLGFCVFIHELGHFLAARRRGLKVERFSIGFGPPIVRWTRNEVEYRISWIPFGGYVALPQLADMASIEGGESSEAEKLPPISYADKMIVSVMGAVFNLIFALILSCILWIVGQEVIVTTEIDSVAEEVYTSDGDMVPGPAYEAGIHSGDRVVAVDGDPIDDWMELNNAILTGLGRNGEGKPEVDITVERNGEELTFVVNPVLITRENARDIGMRPAGDLRITGVYEEMPAFEAGIQPGDLLLKLDGEPIHSSALLQASLAQHEEGPIDLTVLRDGEEITFSMEPKFFPDLDRKLFGFQYGYQAKTEIVHRNPIQQIAIMADTVKRTLVALLHQGSDVKVRNMNGPVGIVHVISTLSHYGFTHVIWLLAFINVNLAMLNLMPVPVLDGGHMLFATIAKISGRPIPRRFMETTQGAFIVLFLSFMLYVTFYDVGRIGHDLGIGEESAPAETVQENHDHSPEAAPASSPKEDAP</sequence>
<keyword evidence="6 11" id="KW-0378">Hydrolase</keyword>
<evidence type="ECO:0000256" key="7">
    <source>
        <dbReference type="ARBA" id="ARBA00022833"/>
    </source>
</evidence>
<name>A0A7X1AVV2_9BACT</name>
<dbReference type="PANTHER" id="PTHR42837">
    <property type="entry name" value="REGULATOR OF SIGMA-E PROTEASE RSEP"/>
    <property type="match status" value="1"/>
</dbReference>
<dbReference type="InterPro" id="IPR041489">
    <property type="entry name" value="PDZ_6"/>
</dbReference>